<comment type="cofactor">
    <cofactor evidence="1">
        <name>FAD</name>
        <dbReference type="ChEBI" id="CHEBI:57692"/>
    </cofactor>
</comment>
<evidence type="ECO:0000256" key="4">
    <source>
        <dbReference type="ARBA" id="ARBA00023002"/>
    </source>
</evidence>
<dbReference type="Gene3D" id="3.30.9.10">
    <property type="entry name" value="D-Amino Acid Oxidase, subunit A, domain 2"/>
    <property type="match status" value="1"/>
</dbReference>
<evidence type="ECO:0000259" key="5">
    <source>
        <dbReference type="Pfam" id="PF01266"/>
    </source>
</evidence>
<protein>
    <submittedName>
        <fullName evidence="7">FAD dependent oxidoreductase TIGR03364</fullName>
    </submittedName>
    <submittedName>
        <fullName evidence="6">FAD-dependent oxidoreductase</fullName>
    </submittedName>
</protein>
<dbReference type="eggNOG" id="COG0665">
    <property type="taxonomic scope" value="Bacteria"/>
</dbReference>
<dbReference type="Pfam" id="PF01266">
    <property type="entry name" value="DAO"/>
    <property type="match status" value="1"/>
</dbReference>
<dbReference type="EMBL" id="JRKN01000005">
    <property type="protein sequence ID" value="KGJ05651.1"/>
    <property type="molecule type" value="Genomic_DNA"/>
</dbReference>
<dbReference type="InterPro" id="IPR017741">
    <property type="entry name" value="FAD-dependent_OxRdtase_HpnW"/>
</dbReference>
<comment type="similarity">
    <text evidence="2">Belongs to the DadA oxidoreductase family.</text>
</comment>
<sequence length="371" mass="39542">MKQYDLAVVGAGILGLAHALIARRAGKSVVVLDRDNQANGASIRNFGFVTVTGQQSGAIWRHARRSRDIWAEVAPAAGIEALHQGLVVTAQRPEAEAVLDAFLQTEMGEGCRRLTAGEAGAISPALRAGNIRSALYSPHEIRVESRSAIPALAAWLRAEGVDFLWNTTVQNVQTPKVETSSGVIEAAKVVVCPGDDFTTLFSDRIAARDVTRCKLHMLRLTPETPLQLGAAVMSDLSLVRYLGYAELPEAQALKQVIEAEQPEYLSNGVHLIAVQSADGSLVVGDSHHYAATPDPFQPAAVDTLIAAEFDRVIATGGFSITDRWIGTYASSDAQTYFADAPDDDTRLVIVTAGCGASTAFSIAEETLATLF</sequence>
<evidence type="ECO:0000313" key="6">
    <source>
        <dbReference type="EMBL" id="KGJ05651.1"/>
    </source>
</evidence>
<gene>
    <name evidence="6" type="ORF">IT41_05445</name>
    <name evidence="7" type="ORF">SAMN04487972_105119</name>
</gene>
<dbReference type="PANTHER" id="PTHR13847:SF286">
    <property type="entry name" value="D-AMINO ACID DEHYDROGENASE"/>
    <property type="match status" value="1"/>
</dbReference>
<keyword evidence="8" id="KW-1185">Reference proteome</keyword>
<dbReference type="Proteomes" id="UP000182312">
    <property type="component" value="Unassembled WGS sequence"/>
</dbReference>
<organism evidence="6 8">
    <name type="scientific">Paracoccus halophilus</name>
    <dbReference type="NCBI Taxonomy" id="376733"/>
    <lineage>
        <taxon>Bacteria</taxon>
        <taxon>Pseudomonadati</taxon>
        <taxon>Pseudomonadota</taxon>
        <taxon>Alphaproteobacteria</taxon>
        <taxon>Rhodobacterales</taxon>
        <taxon>Paracoccaceae</taxon>
        <taxon>Paracoccus</taxon>
    </lineage>
</organism>
<evidence type="ECO:0000256" key="3">
    <source>
        <dbReference type="ARBA" id="ARBA00022630"/>
    </source>
</evidence>
<dbReference type="SUPFAM" id="SSF51905">
    <property type="entry name" value="FAD/NAD(P)-binding domain"/>
    <property type="match status" value="1"/>
</dbReference>
<dbReference type="OrthoDB" id="9799943at2"/>
<dbReference type="Gene3D" id="3.50.50.60">
    <property type="entry name" value="FAD/NAD(P)-binding domain"/>
    <property type="match status" value="1"/>
</dbReference>
<dbReference type="RefSeq" id="WP_036739234.1">
    <property type="nucleotide sequence ID" value="NZ_FOJO01000005.1"/>
</dbReference>
<dbReference type="GO" id="GO:0005737">
    <property type="term" value="C:cytoplasm"/>
    <property type="evidence" value="ECO:0007669"/>
    <property type="project" value="TreeGrafter"/>
</dbReference>
<dbReference type="InterPro" id="IPR006076">
    <property type="entry name" value="FAD-dep_OxRdtase"/>
</dbReference>
<name>A0A099F5Z4_9RHOB</name>
<evidence type="ECO:0000313" key="9">
    <source>
        <dbReference type="Proteomes" id="UP000182312"/>
    </source>
</evidence>
<dbReference type="Proteomes" id="UP000029846">
    <property type="component" value="Unassembled WGS sequence"/>
</dbReference>
<feature type="domain" description="FAD dependent oxidoreductase" evidence="5">
    <location>
        <begin position="5"/>
        <end position="365"/>
    </location>
</feature>
<reference evidence="6 8" key="2">
    <citation type="submission" date="2014-10" db="EMBL/GenBank/DDBJ databases">
        <title>Paracoccus sanguinis sp. nov., isolated from clinical specimens of New York State patients.</title>
        <authorList>
            <person name="Mingle L.A."/>
            <person name="Cole J.A."/>
            <person name="Lapierre P."/>
            <person name="Musser K.A."/>
        </authorList>
    </citation>
    <scope>NUCLEOTIDE SEQUENCE [LARGE SCALE GENOMIC DNA]</scope>
    <source>
        <strain evidence="6 8">JCM 14014</strain>
    </source>
</reference>
<dbReference type="EMBL" id="FOJO01000005">
    <property type="protein sequence ID" value="SFA47689.1"/>
    <property type="molecule type" value="Genomic_DNA"/>
</dbReference>
<reference evidence="7 9" key="3">
    <citation type="submission" date="2016-10" db="EMBL/GenBank/DDBJ databases">
        <authorList>
            <person name="de Groot N.N."/>
        </authorList>
    </citation>
    <scope>NUCLEOTIDE SEQUENCE [LARGE SCALE GENOMIC DNA]</scope>
    <source>
        <strain evidence="7 9">CGMCC 1.6117</strain>
    </source>
</reference>
<keyword evidence="3" id="KW-0285">Flavoprotein</keyword>
<proteinExistence type="inferred from homology"/>
<dbReference type="AlphaFoldDB" id="A0A099F5Z4"/>
<dbReference type="STRING" id="376733.SAMN04487972_105119"/>
<dbReference type="GO" id="GO:0016491">
    <property type="term" value="F:oxidoreductase activity"/>
    <property type="evidence" value="ECO:0007669"/>
    <property type="project" value="UniProtKB-KW"/>
</dbReference>
<dbReference type="PANTHER" id="PTHR13847">
    <property type="entry name" value="SARCOSINE DEHYDROGENASE-RELATED"/>
    <property type="match status" value="1"/>
</dbReference>
<accession>A0A099F5Z4</accession>
<evidence type="ECO:0000313" key="8">
    <source>
        <dbReference type="Proteomes" id="UP000029846"/>
    </source>
</evidence>
<reference evidence="6 8" key="1">
    <citation type="submission" date="2014-09" db="EMBL/GenBank/DDBJ databases">
        <authorList>
            <person name="McGinnis J.M."/>
            <person name="Wolfgang W.J."/>
        </authorList>
    </citation>
    <scope>NUCLEOTIDE SEQUENCE [LARGE SCALE GENOMIC DNA]</scope>
    <source>
        <strain evidence="6 8">JCM 14014</strain>
    </source>
</reference>
<dbReference type="NCBIfam" id="TIGR03364">
    <property type="entry name" value="HpnW_proposed"/>
    <property type="match status" value="1"/>
</dbReference>
<evidence type="ECO:0000256" key="1">
    <source>
        <dbReference type="ARBA" id="ARBA00001974"/>
    </source>
</evidence>
<dbReference type="InterPro" id="IPR036188">
    <property type="entry name" value="FAD/NAD-bd_sf"/>
</dbReference>
<evidence type="ECO:0000313" key="7">
    <source>
        <dbReference type="EMBL" id="SFA47689.1"/>
    </source>
</evidence>
<keyword evidence="4" id="KW-0560">Oxidoreductase</keyword>
<evidence type="ECO:0000256" key="2">
    <source>
        <dbReference type="ARBA" id="ARBA00009410"/>
    </source>
</evidence>